<dbReference type="Proteomes" id="UP000284178">
    <property type="component" value="Unassembled WGS sequence"/>
</dbReference>
<gene>
    <name evidence="3" type="ORF">DWY25_08915</name>
</gene>
<accession>A0A412G149</accession>
<proteinExistence type="predicted"/>
<keyword evidence="2" id="KW-0472">Membrane</keyword>
<evidence type="ECO:0000256" key="2">
    <source>
        <dbReference type="SAM" id="Phobius"/>
    </source>
</evidence>
<evidence type="ECO:0000313" key="3">
    <source>
        <dbReference type="EMBL" id="RGR74187.1"/>
    </source>
</evidence>
<feature type="region of interest" description="Disordered" evidence="1">
    <location>
        <begin position="144"/>
        <end position="163"/>
    </location>
</feature>
<dbReference type="AlphaFoldDB" id="A0A412G149"/>
<sequence>MFEIYQDIKNLVLKSPENILSLMALILGLFLPGLLQLCINEREMFLLLDPIRVLLYALTFSVPMFVICFVEEMYFSAKYSEEAVIHECCWIAGFESLLSLSCLVLMNHYFFQLDLLATYIFCILIGACVIAYFSNKEGEEKTAHIQKETNDTCRKESESEHQD</sequence>
<feature type="transmembrane region" description="Helical" evidence="2">
    <location>
        <begin position="90"/>
        <end position="110"/>
    </location>
</feature>
<keyword evidence="2" id="KW-1133">Transmembrane helix</keyword>
<protein>
    <recommendedName>
        <fullName evidence="5">DUF3021 family protein</fullName>
    </recommendedName>
</protein>
<keyword evidence="2" id="KW-0812">Transmembrane</keyword>
<reference evidence="3 4" key="1">
    <citation type="submission" date="2018-08" db="EMBL/GenBank/DDBJ databases">
        <title>A genome reference for cultivated species of the human gut microbiota.</title>
        <authorList>
            <person name="Zou Y."/>
            <person name="Xue W."/>
            <person name="Luo G."/>
        </authorList>
    </citation>
    <scope>NUCLEOTIDE SEQUENCE [LARGE SCALE GENOMIC DNA]</scope>
    <source>
        <strain evidence="3 4">AF24-29</strain>
    </source>
</reference>
<feature type="transmembrane region" description="Helical" evidence="2">
    <location>
        <begin position="51"/>
        <end position="70"/>
    </location>
</feature>
<evidence type="ECO:0000313" key="4">
    <source>
        <dbReference type="Proteomes" id="UP000284178"/>
    </source>
</evidence>
<evidence type="ECO:0008006" key="5">
    <source>
        <dbReference type="Google" id="ProtNLM"/>
    </source>
</evidence>
<dbReference type="EMBL" id="QRUP01000009">
    <property type="protein sequence ID" value="RGR74187.1"/>
    <property type="molecule type" value="Genomic_DNA"/>
</dbReference>
<name>A0A412G149_9FIRM</name>
<keyword evidence="4" id="KW-1185">Reference proteome</keyword>
<organism evidence="3 4">
    <name type="scientific">Holdemania filiformis</name>
    <dbReference type="NCBI Taxonomy" id="61171"/>
    <lineage>
        <taxon>Bacteria</taxon>
        <taxon>Bacillati</taxon>
        <taxon>Bacillota</taxon>
        <taxon>Erysipelotrichia</taxon>
        <taxon>Erysipelotrichales</taxon>
        <taxon>Erysipelotrichaceae</taxon>
        <taxon>Holdemania</taxon>
    </lineage>
</organism>
<evidence type="ECO:0000256" key="1">
    <source>
        <dbReference type="SAM" id="MobiDB-lite"/>
    </source>
</evidence>
<feature type="transmembrane region" description="Helical" evidence="2">
    <location>
        <begin position="116"/>
        <end position="134"/>
    </location>
</feature>
<comment type="caution">
    <text evidence="3">The sequence shown here is derived from an EMBL/GenBank/DDBJ whole genome shotgun (WGS) entry which is preliminary data.</text>
</comment>
<feature type="transmembrane region" description="Helical" evidence="2">
    <location>
        <begin position="20"/>
        <end position="39"/>
    </location>
</feature>